<evidence type="ECO:0000256" key="1">
    <source>
        <dbReference type="SAM" id="Phobius"/>
    </source>
</evidence>
<gene>
    <name evidence="2" type="ORF">CAL19_00060</name>
</gene>
<keyword evidence="1" id="KW-0812">Transmembrane</keyword>
<dbReference type="AlphaFoldDB" id="A0A261RQ28"/>
<proteinExistence type="predicted"/>
<reference evidence="3" key="1">
    <citation type="submission" date="2017-05" db="EMBL/GenBank/DDBJ databases">
        <title>Complete and WGS of Bordetella genogroups.</title>
        <authorList>
            <person name="Spilker T."/>
            <person name="Lipuma J."/>
        </authorList>
    </citation>
    <scope>NUCLEOTIDE SEQUENCE [LARGE SCALE GENOMIC DNA]</scope>
    <source>
        <strain evidence="3">AU18089</strain>
    </source>
</reference>
<keyword evidence="1" id="KW-1133">Transmembrane helix</keyword>
<protein>
    <recommendedName>
        <fullName evidence="4">Iron transporter</fullName>
    </recommendedName>
</protein>
<keyword evidence="3" id="KW-1185">Reference proteome</keyword>
<sequence length="114" mass="11603">MMSNLPQAPAAAGAAAARKPAATGLPMRYRVAVLYRFVLALAGGYACGSFGAMAIATAFSGYRGSAAMSATLAAFSIQTAAFIWVFMVRSTLKATLGIVVFGALMLAIFKLAGG</sequence>
<evidence type="ECO:0000313" key="2">
    <source>
        <dbReference type="EMBL" id="OZI27174.1"/>
    </source>
</evidence>
<dbReference type="Proteomes" id="UP000216947">
    <property type="component" value="Unassembled WGS sequence"/>
</dbReference>
<keyword evidence="1" id="KW-0472">Membrane</keyword>
<accession>A0A261RQ28</accession>
<organism evidence="2 3">
    <name type="scientific">Bordetella genomosp. 7</name>
    <dbReference type="NCBI Taxonomy" id="1416805"/>
    <lineage>
        <taxon>Bacteria</taxon>
        <taxon>Pseudomonadati</taxon>
        <taxon>Pseudomonadota</taxon>
        <taxon>Betaproteobacteria</taxon>
        <taxon>Burkholderiales</taxon>
        <taxon>Alcaligenaceae</taxon>
        <taxon>Bordetella</taxon>
    </lineage>
</organism>
<name>A0A261RQ28_9BORD</name>
<dbReference type="EMBL" id="NEVK01000001">
    <property type="protein sequence ID" value="OZI27174.1"/>
    <property type="molecule type" value="Genomic_DNA"/>
</dbReference>
<evidence type="ECO:0008006" key="4">
    <source>
        <dbReference type="Google" id="ProtNLM"/>
    </source>
</evidence>
<feature type="transmembrane region" description="Helical" evidence="1">
    <location>
        <begin position="94"/>
        <end position="112"/>
    </location>
</feature>
<evidence type="ECO:0000313" key="3">
    <source>
        <dbReference type="Proteomes" id="UP000216947"/>
    </source>
</evidence>
<feature type="transmembrane region" description="Helical" evidence="1">
    <location>
        <begin position="33"/>
        <end position="59"/>
    </location>
</feature>
<dbReference type="RefSeq" id="WP_094795704.1">
    <property type="nucleotide sequence ID" value="NZ_NEVI01000023.1"/>
</dbReference>
<comment type="caution">
    <text evidence="2">The sequence shown here is derived from an EMBL/GenBank/DDBJ whole genome shotgun (WGS) entry which is preliminary data.</text>
</comment>
<feature type="transmembrane region" description="Helical" evidence="1">
    <location>
        <begin position="66"/>
        <end position="88"/>
    </location>
</feature>